<evidence type="ECO:0000256" key="1">
    <source>
        <dbReference type="SAM" id="Phobius"/>
    </source>
</evidence>
<gene>
    <name evidence="2" type="ORF">SAMN04488052_102413</name>
</gene>
<evidence type="ECO:0000313" key="2">
    <source>
        <dbReference type="EMBL" id="SEO72675.1"/>
    </source>
</evidence>
<keyword evidence="1" id="KW-0472">Membrane</keyword>
<keyword evidence="1" id="KW-1133">Transmembrane helix</keyword>
<protein>
    <submittedName>
        <fullName evidence="2">Uncharacterized membrane-anchored protein</fullName>
    </submittedName>
</protein>
<dbReference type="InterPro" id="IPR021830">
    <property type="entry name" value="DUF3422"/>
</dbReference>
<dbReference type="STRING" id="406100.SAMN04488052_102413"/>
<reference evidence="2 3" key="1">
    <citation type="submission" date="2016-10" db="EMBL/GenBank/DDBJ databases">
        <authorList>
            <person name="de Groot N.N."/>
        </authorList>
    </citation>
    <scope>NUCLEOTIDE SEQUENCE [LARGE SCALE GENOMIC DNA]</scope>
    <source>
        <strain evidence="2 3">CGMCC 1.6291</strain>
    </source>
</reference>
<proteinExistence type="predicted"/>
<dbReference type="EMBL" id="FOEG01000002">
    <property type="protein sequence ID" value="SEO72675.1"/>
    <property type="molecule type" value="Genomic_DNA"/>
</dbReference>
<dbReference type="OrthoDB" id="9767470at2"/>
<keyword evidence="3" id="KW-1185">Reference proteome</keyword>
<feature type="transmembrane region" description="Helical" evidence="1">
    <location>
        <begin position="407"/>
        <end position="426"/>
    </location>
</feature>
<name>A0A1H8S207_9GAMM</name>
<evidence type="ECO:0000313" key="3">
    <source>
        <dbReference type="Proteomes" id="UP000199657"/>
    </source>
</evidence>
<accession>A0A1H8S207</accession>
<dbReference type="AlphaFoldDB" id="A0A1H8S207"/>
<keyword evidence="1" id="KW-0812">Transmembrane</keyword>
<dbReference type="RefSeq" id="WP_091641227.1">
    <property type="nucleotide sequence ID" value="NZ_FOEG01000002.1"/>
</dbReference>
<feature type="transmembrane region" description="Helical" evidence="1">
    <location>
        <begin position="377"/>
        <end position="395"/>
    </location>
</feature>
<dbReference type="Pfam" id="PF11902">
    <property type="entry name" value="DUF3422"/>
    <property type="match status" value="1"/>
</dbReference>
<sequence>MSNETDVAATGGLQEHAQRREIAAELHARPFESLSGPLRGTHLAMLSEDGNADLACVTTLCEALEQTPPDPDSTHHSVDLGAFRLRWERHTEFSTYTFFTSGVPDDPTNPFTNPALEAVPGDWLRTIPGELIVAVHLTFEGPDSPDRPVHELAEIFHTENVAGSEVADGAARVYTDFRLHGDGYGRILVQDRGLAPRRAGRLIQRLLEIETYRLMALLGFPTARQTTALLTGLEQELETITRRITRSSSLDNEQSLLKEISALSADLERTTARNSFRLSASRAYDGLVQRRIENLREVRIRELQTIGEFMVRRFRPAMRTCESVVERQEGLARRISRAADLLRTRVDIALEGQNRDLLASMNRRTDLQLRLQQTVEGLSVLVMSYYGSGLIYYMLHGLHSAGVDFNVNLAVGAAVPVVVVSAFLGIRYLRRKVLGPEGEH</sequence>
<dbReference type="Proteomes" id="UP000199657">
    <property type="component" value="Unassembled WGS sequence"/>
</dbReference>
<organism evidence="2 3">
    <name type="scientific">Aquisalimonas asiatica</name>
    <dbReference type="NCBI Taxonomy" id="406100"/>
    <lineage>
        <taxon>Bacteria</taxon>
        <taxon>Pseudomonadati</taxon>
        <taxon>Pseudomonadota</taxon>
        <taxon>Gammaproteobacteria</taxon>
        <taxon>Chromatiales</taxon>
        <taxon>Ectothiorhodospiraceae</taxon>
        <taxon>Aquisalimonas</taxon>
    </lineage>
</organism>